<dbReference type="Proteomes" id="UP000006727">
    <property type="component" value="Chromosome 8"/>
</dbReference>
<dbReference type="SUPFAM" id="SSF57850">
    <property type="entry name" value="RING/U-box"/>
    <property type="match status" value="1"/>
</dbReference>
<dbReference type="PROSITE" id="PS50089">
    <property type="entry name" value="ZF_RING_2"/>
    <property type="match status" value="1"/>
</dbReference>
<dbReference type="EMBL" id="ABEU02000008">
    <property type="protein sequence ID" value="PNR49716.1"/>
    <property type="molecule type" value="Genomic_DNA"/>
</dbReference>
<reference evidence="3 5" key="2">
    <citation type="journal article" date="2018" name="Plant J.">
        <title>The Physcomitrella patens chromosome-scale assembly reveals moss genome structure and evolution.</title>
        <authorList>
            <person name="Lang D."/>
            <person name="Ullrich K.K."/>
            <person name="Murat F."/>
            <person name="Fuchs J."/>
            <person name="Jenkins J."/>
            <person name="Haas F.B."/>
            <person name="Piednoel M."/>
            <person name="Gundlach H."/>
            <person name="Van Bel M."/>
            <person name="Meyberg R."/>
            <person name="Vives C."/>
            <person name="Morata J."/>
            <person name="Symeonidi A."/>
            <person name="Hiss M."/>
            <person name="Muchero W."/>
            <person name="Kamisugi Y."/>
            <person name="Saleh O."/>
            <person name="Blanc G."/>
            <person name="Decker E.L."/>
            <person name="van Gessel N."/>
            <person name="Grimwood J."/>
            <person name="Hayes R.D."/>
            <person name="Graham S.W."/>
            <person name="Gunter L.E."/>
            <person name="McDaniel S.F."/>
            <person name="Hoernstein S.N.W."/>
            <person name="Larsson A."/>
            <person name="Li F.W."/>
            <person name="Perroud P.F."/>
            <person name="Phillips J."/>
            <person name="Ranjan P."/>
            <person name="Rokshar D.S."/>
            <person name="Rothfels C.J."/>
            <person name="Schneider L."/>
            <person name="Shu S."/>
            <person name="Stevenson D.W."/>
            <person name="Thummler F."/>
            <person name="Tillich M."/>
            <person name="Villarreal Aguilar J.C."/>
            <person name="Widiez T."/>
            <person name="Wong G.K."/>
            <person name="Wymore A."/>
            <person name="Zhang Y."/>
            <person name="Zimmer A.D."/>
            <person name="Quatrano R.S."/>
            <person name="Mayer K.F.X."/>
            <person name="Goodstein D."/>
            <person name="Casacuberta J.M."/>
            <person name="Vandepoele K."/>
            <person name="Reski R."/>
            <person name="Cuming A.C."/>
            <person name="Tuskan G.A."/>
            <person name="Maumus F."/>
            <person name="Salse J."/>
            <person name="Schmutz J."/>
            <person name="Rensing S.A."/>
        </authorList>
    </citation>
    <scope>NUCLEOTIDE SEQUENCE [LARGE SCALE GENOMIC DNA]</scope>
    <source>
        <strain evidence="4 5">cv. Gransden 2004</strain>
    </source>
</reference>
<reference evidence="3 5" key="1">
    <citation type="journal article" date="2008" name="Science">
        <title>The Physcomitrella genome reveals evolutionary insights into the conquest of land by plants.</title>
        <authorList>
            <person name="Rensing S."/>
            <person name="Lang D."/>
            <person name="Zimmer A."/>
            <person name="Terry A."/>
            <person name="Salamov A."/>
            <person name="Shapiro H."/>
            <person name="Nishiyama T."/>
            <person name="Perroud P.-F."/>
            <person name="Lindquist E."/>
            <person name="Kamisugi Y."/>
            <person name="Tanahashi T."/>
            <person name="Sakakibara K."/>
            <person name="Fujita T."/>
            <person name="Oishi K."/>
            <person name="Shin-I T."/>
            <person name="Kuroki Y."/>
            <person name="Toyoda A."/>
            <person name="Suzuki Y."/>
            <person name="Hashimoto A."/>
            <person name="Yamaguchi K."/>
            <person name="Sugano A."/>
            <person name="Kohara Y."/>
            <person name="Fujiyama A."/>
            <person name="Anterola A."/>
            <person name="Aoki S."/>
            <person name="Ashton N."/>
            <person name="Barbazuk W.B."/>
            <person name="Barker E."/>
            <person name="Bennetzen J."/>
            <person name="Bezanilla M."/>
            <person name="Blankenship R."/>
            <person name="Cho S.H."/>
            <person name="Dutcher S."/>
            <person name="Estelle M."/>
            <person name="Fawcett J.A."/>
            <person name="Gundlach H."/>
            <person name="Hanada K."/>
            <person name="Heyl A."/>
            <person name="Hicks K.A."/>
            <person name="Hugh J."/>
            <person name="Lohr M."/>
            <person name="Mayer K."/>
            <person name="Melkozernov A."/>
            <person name="Murata T."/>
            <person name="Nelson D."/>
            <person name="Pils B."/>
            <person name="Prigge M."/>
            <person name="Reiss B."/>
            <person name="Renner T."/>
            <person name="Rombauts S."/>
            <person name="Rushton P."/>
            <person name="Sanderfoot A."/>
            <person name="Schween G."/>
            <person name="Shiu S.-H."/>
            <person name="Stueber K."/>
            <person name="Theodoulou F.L."/>
            <person name="Tu H."/>
            <person name="Van de Peer Y."/>
            <person name="Verrier P.J."/>
            <person name="Waters E."/>
            <person name="Wood A."/>
            <person name="Yang L."/>
            <person name="Cove D."/>
            <person name="Cuming A."/>
            <person name="Hasebe M."/>
            <person name="Lucas S."/>
            <person name="Mishler D.B."/>
            <person name="Reski R."/>
            <person name="Grigoriev I."/>
            <person name="Quatrano R.S."/>
            <person name="Boore J.L."/>
        </authorList>
    </citation>
    <scope>NUCLEOTIDE SEQUENCE [LARGE SCALE GENOMIC DNA]</scope>
    <source>
        <strain evidence="4 5">cv. Gransden 2004</strain>
    </source>
</reference>
<reference evidence="4" key="3">
    <citation type="submission" date="2020-12" db="UniProtKB">
        <authorList>
            <consortium name="EnsemblPlants"/>
        </authorList>
    </citation>
    <scope>IDENTIFICATION</scope>
</reference>
<keyword evidence="1" id="KW-0479">Metal-binding</keyword>
<keyword evidence="5" id="KW-1185">Reference proteome</keyword>
<accession>A0A2K1K7G5</accession>
<dbReference type="RefSeq" id="XP_024382008.1">
    <property type="nucleotide sequence ID" value="XM_024526240.2"/>
</dbReference>
<evidence type="ECO:0000256" key="1">
    <source>
        <dbReference type="PROSITE-ProRule" id="PRU00175"/>
    </source>
</evidence>
<gene>
    <name evidence="4" type="primary">LOC112285421</name>
    <name evidence="3" type="ORF">PHYPA_011612</name>
</gene>
<feature type="domain" description="RING-type" evidence="2">
    <location>
        <begin position="515"/>
        <end position="560"/>
    </location>
</feature>
<evidence type="ECO:0000313" key="4">
    <source>
        <dbReference type="EnsemblPlants" id="Pp3c8_15980V3.1"/>
    </source>
</evidence>
<dbReference type="GO" id="GO:0008270">
    <property type="term" value="F:zinc ion binding"/>
    <property type="evidence" value="ECO:0007669"/>
    <property type="project" value="UniProtKB-KW"/>
</dbReference>
<dbReference type="EnsemblPlants" id="Pp3c8_15980V3.1">
    <property type="protein sequence ID" value="Pp3c8_15980V3.1"/>
    <property type="gene ID" value="Pp3c8_15980"/>
</dbReference>
<dbReference type="GeneID" id="112285421"/>
<sequence>MDSHDLQTRLSGFYKTSRAKFSEFCSHSKKDETVEDVLITAQTVRKKSILVIGNFTGKIVPPVDCRLSQNAGLSSFATTSPSAPVWSNVNELELKNDDKIIHSRVIGKNDAVLSKTNSQSPTVANSNCGCRNQLDEGSGTKRKAAEVEDVTYISVDARMPKTSILTPCCNEPQYTEPSLKRPHYGHDYDDLVRAQIPSKKVSWKDDDSLTYELPATPVIPVTDSHKASDNLESVAKDAISQKVHNSSQVVSPAINLLPSYSYQQNGSRLKEIRVDTNVGNIYDKRLSKLPSPETCDVADDCDNEGCTTSGRRQKKDVELGGKWSLPVDVQGGVFSCKLKEILSKPLDLKEFSEMWELATRRKPLLKLRQMRGRTMHVPTDGEGLSYLDHHPDLARRLKECLDISEKMILLRGFFFWLQHSCMEGAYKPWDQDTEIKTQEGDCVFTDGPDCEVLAVVLPLDEKKHVSSVLKPLDPVIVDLSDDDEDGYLGVSVKSPEKAFSKTNVQMINPQAVASCFCCFKEFGVEKERQRALYNKCGHIDTCMHCADKFWQDSKHDCPMCGVIQSMKPKSVLDFADSF</sequence>
<evidence type="ECO:0000259" key="2">
    <source>
        <dbReference type="PROSITE" id="PS50089"/>
    </source>
</evidence>
<evidence type="ECO:0000313" key="3">
    <source>
        <dbReference type="EMBL" id="PNR49716.1"/>
    </source>
</evidence>
<dbReference type="Gramene" id="Pp3c8_15980V3.1">
    <property type="protein sequence ID" value="Pp3c8_15980V3.1"/>
    <property type="gene ID" value="Pp3c8_15980"/>
</dbReference>
<dbReference type="EnsemblPlants" id="Pp3c8_15980V3.3">
    <property type="protein sequence ID" value="Pp3c8_15980V3.3"/>
    <property type="gene ID" value="Pp3c8_15980"/>
</dbReference>
<evidence type="ECO:0000313" key="5">
    <source>
        <dbReference type="Proteomes" id="UP000006727"/>
    </source>
</evidence>
<dbReference type="AlphaFoldDB" id="A0A2K1K7G5"/>
<keyword evidence="1" id="KW-0862">Zinc</keyword>
<dbReference type="STRING" id="3218.A0A2K1K7G5"/>
<organism evidence="3">
    <name type="scientific">Physcomitrium patens</name>
    <name type="common">Spreading-leaved earth moss</name>
    <name type="synonym">Physcomitrella patens</name>
    <dbReference type="NCBI Taxonomy" id="3218"/>
    <lineage>
        <taxon>Eukaryota</taxon>
        <taxon>Viridiplantae</taxon>
        <taxon>Streptophyta</taxon>
        <taxon>Embryophyta</taxon>
        <taxon>Bryophyta</taxon>
        <taxon>Bryophytina</taxon>
        <taxon>Bryopsida</taxon>
        <taxon>Funariidae</taxon>
        <taxon>Funariales</taxon>
        <taxon>Funariaceae</taxon>
        <taxon>Physcomitrium</taxon>
    </lineage>
</organism>
<protein>
    <recommendedName>
        <fullName evidence="2">RING-type domain-containing protein</fullName>
    </recommendedName>
</protein>
<dbReference type="PANTHER" id="PTHR34194:SF2">
    <property type="entry name" value="F14J8.16 PROTEIN"/>
    <property type="match status" value="1"/>
</dbReference>
<dbReference type="Gramene" id="Pp3c8_15980V3.3">
    <property type="protein sequence ID" value="Pp3c8_15980V3.3"/>
    <property type="gene ID" value="Pp3c8_15980"/>
</dbReference>
<name>A0A2K1K7G5_PHYPA</name>
<proteinExistence type="predicted"/>
<dbReference type="InterPro" id="IPR001841">
    <property type="entry name" value="Znf_RING"/>
</dbReference>
<dbReference type="PANTHER" id="PTHR34194">
    <property type="entry name" value="F14J8.16 PROTEIN"/>
    <property type="match status" value="1"/>
</dbReference>
<keyword evidence="1" id="KW-0863">Zinc-finger</keyword>
<dbReference type="PaxDb" id="3218-PP1S114_65V6.1"/>
<dbReference type="OrthoDB" id="298344at2759"/>